<dbReference type="EMBL" id="BPLR01003891">
    <property type="protein sequence ID" value="GIX89842.1"/>
    <property type="molecule type" value="Genomic_DNA"/>
</dbReference>
<keyword evidence="2" id="KW-1185">Reference proteome</keyword>
<accession>A0AAV4NY16</accession>
<protein>
    <submittedName>
        <fullName evidence="1">Uncharacterized protein</fullName>
    </submittedName>
</protein>
<gene>
    <name evidence="1" type="ORF">CEXT_559191</name>
</gene>
<proteinExistence type="predicted"/>
<sequence>MSRSFHLHPPSPQPPLSKIPCPKIADKCICLVTSYFCKSVSVALEFFPGRLSVGVWNFVKCPQGPLMGNMCTQKEGPRSVLLDGRDLSSGALVVEDQSVELRGNALLLLNLFLDGENSLVLFINHPEEHLCDLLQLRLCC</sequence>
<reference evidence="1 2" key="1">
    <citation type="submission" date="2021-06" db="EMBL/GenBank/DDBJ databases">
        <title>Caerostris extrusa draft genome.</title>
        <authorList>
            <person name="Kono N."/>
            <person name="Arakawa K."/>
        </authorList>
    </citation>
    <scope>NUCLEOTIDE SEQUENCE [LARGE SCALE GENOMIC DNA]</scope>
</reference>
<organism evidence="1 2">
    <name type="scientific">Caerostris extrusa</name>
    <name type="common">Bark spider</name>
    <name type="synonym">Caerostris bankana</name>
    <dbReference type="NCBI Taxonomy" id="172846"/>
    <lineage>
        <taxon>Eukaryota</taxon>
        <taxon>Metazoa</taxon>
        <taxon>Ecdysozoa</taxon>
        <taxon>Arthropoda</taxon>
        <taxon>Chelicerata</taxon>
        <taxon>Arachnida</taxon>
        <taxon>Araneae</taxon>
        <taxon>Araneomorphae</taxon>
        <taxon>Entelegynae</taxon>
        <taxon>Araneoidea</taxon>
        <taxon>Araneidae</taxon>
        <taxon>Caerostris</taxon>
    </lineage>
</organism>
<evidence type="ECO:0000313" key="2">
    <source>
        <dbReference type="Proteomes" id="UP001054945"/>
    </source>
</evidence>
<name>A0AAV4NY16_CAEEX</name>
<evidence type="ECO:0000313" key="1">
    <source>
        <dbReference type="EMBL" id="GIX89842.1"/>
    </source>
</evidence>
<comment type="caution">
    <text evidence="1">The sequence shown here is derived from an EMBL/GenBank/DDBJ whole genome shotgun (WGS) entry which is preliminary data.</text>
</comment>
<dbReference type="Proteomes" id="UP001054945">
    <property type="component" value="Unassembled WGS sequence"/>
</dbReference>
<dbReference type="AlphaFoldDB" id="A0AAV4NY16"/>